<dbReference type="GeneID" id="5022256"/>
<feature type="compositionally biased region" description="Low complexity" evidence="2">
    <location>
        <begin position="1234"/>
        <end position="1259"/>
    </location>
</feature>
<accession>A0CE43</accession>
<feature type="coiled-coil region" evidence="1">
    <location>
        <begin position="727"/>
        <end position="775"/>
    </location>
</feature>
<dbReference type="KEGG" id="ptm:GSPATT00037496001"/>
<feature type="coiled-coil region" evidence="1">
    <location>
        <begin position="3"/>
        <end position="79"/>
    </location>
</feature>
<evidence type="ECO:0000256" key="2">
    <source>
        <dbReference type="SAM" id="MobiDB-lite"/>
    </source>
</evidence>
<keyword evidence="4" id="KW-1185">Reference proteome</keyword>
<organism evidence="3 4">
    <name type="scientific">Paramecium tetraurelia</name>
    <dbReference type="NCBI Taxonomy" id="5888"/>
    <lineage>
        <taxon>Eukaryota</taxon>
        <taxon>Sar</taxon>
        <taxon>Alveolata</taxon>
        <taxon>Ciliophora</taxon>
        <taxon>Intramacronucleata</taxon>
        <taxon>Oligohymenophorea</taxon>
        <taxon>Peniculida</taxon>
        <taxon>Parameciidae</taxon>
        <taxon>Paramecium</taxon>
    </lineage>
</organism>
<name>A0CE43_PARTE</name>
<reference evidence="3 4" key="1">
    <citation type="journal article" date="2006" name="Nature">
        <title>Global trends of whole-genome duplications revealed by the ciliate Paramecium tetraurelia.</title>
        <authorList>
            <consortium name="Genoscope"/>
            <person name="Aury J.-M."/>
            <person name="Jaillon O."/>
            <person name="Duret L."/>
            <person name="Noel B."/>
            <person name="Jubin C."/>
            <person name="Porcel B.M."/>
            <person name="Segurens B."/>
            <person name="Daubin V."/>
            <person name="Anthouard V."/>
            <person name="Aiach N."/>
            <person name="Arnaiz O."/>
            <person name="Billaut A."/>
            <person name="Beisson J."/>
            <person name="Blanc I."/>
            <person name="Bouhouche K."/>
            <person name="Camara F."/>
            <person name="Duharcourt S."/>
            <person name="Guigo R."/>
            <person name="Gogendeau D."/>
            <person name="Katinka M."/>
            <person name="Keller A.-M."/>
            <person name="Kissmehl R."/>
            <person name="Klotz C."/>
            <person name="Koll F."/>
            <person name="Le Moue A."/>
            <person name="Lepere C."/>
            <person name="Malinsky S."/>
            <person name="Nowacki M."/>
            <person name="Nowak J.K."/>
            <person name="Plattner H."/>
            <person name="Poulain J."/>
            <person name="Ruiz F."/>
            <person name="Serrano V."/>
            <person name="Zagulski M."/>
            <person name="Dessen P."/>
            <person name="Betermier M."/>
            <person name="Weissenbach J."/>
            <person name="Scarpelli C."/>
            <person name="Schachter V."/>
            <person name="Sperling L."/>
            <person name="Meyer E."/>
            <person name="Cohen J."/>
            <person name="Wincker P."/>
        </authorList>
    </citation>
    <scope>NUCLEOTIDE SEQUENCE [LARGE SCALE GENOMIC DNA]</scope>
    <source>
        <strain evidence="3 4">Stock d4-2</strain>
    </source>
</reference>
<dbReference type="InParanoid" id="A0CE43"/>
<feature type="coiled-coil region" evidence="1">
    <location>
        <begin position="402"/>
        <end position="481"/>
    </location>
</feature>
<feature type="compositionally biased region" description="Polar residues" evidence="2">
    <location>
        <begin position="938"/>
        <end position="949"/>
    </location>
</feature>
<dbReference type="HOGENOM" id="CLU_261422_0_0_1"/>
<sequence>EKVQNLESDKQEKEQNINQLNEKVQNFESDKQELEQIKSEQEQTINQFKEKVHILESVKSELEQQLTHLSQTLELYNQNQISTFLLANHSFSLLEQLQQIVANANDLMIEKGFVSLDLREVESICSSQYQYLLKLMQILSPNFIPQQQFINNDQKFHSIKNDIDQQHTLNTINSNQNIKLDANSPQKTFCLQHQINAEIEMPNILQKIEYMQNNINFLNEALLSTKQQNTKLTKDFIDLILAHDKIILSLQTEQSQQQSLEVNNIITEQQEIFQNILISDQKNTIELTNPEELKRVIKNQQLQLDQMSRRAQMKIQHLQQQIDLLSLDLKQQQKLRPVINVNDTLLEKITSLENFNDQMRQIITSNTTEIQNLNDQIQQKNRCNKFSYLDFNNEQELYKKSLEQLQKSQLSYINQIEDMTQEIIKKNTEISSLKEEIQTLQQNNQRLTEQHELNNYYEQQMKMLQNQLEKSKQNIQSYSFANSPQVENKSVFGDGDKYKKLINSLNEEIKLSKLQVSQFSTSCSALKQAQKEISNRLRRILSIPFDQKADLQEMLNQIEEQFELLSQLQPRKKIIGFSDTTKYLLGKSPKELNETKHKTKQVVVENQAKSKDKDIYQEEISVDLDQILNEEDSEEESQQNIQITQFEYEKQVNSILQEQDELEKSRQINYSQSYDEVHNDEQRKIQNIQELKVEIADLEIGQVNNQKLMLQQQQEHQDSIYHLQELIENLQQIVQQQNLKLINQEAELENHFKNEKQQQEIIACFQNQLEQARKELKYQNPEFGDNQKDYDQSKDLKNTILLLEQDKFELAAQLNEEITRNKEQKEQFFDSISIRDNIIQCKQNFIILDLQTQLAIKSSDYDPKTSERIWILQSNIEDKSKVLFNEVLTHEEARFVRSIQEHESETDENQTVQQQQIPRLPLQTQQSRIRNPRPTRGLRSSGSQDHYQNNQIKIDQIEEEYQEQIQFLINEKTQMKECLQKDIENKEEEIDEMKLELDNLQQRLIALDIANNDKQKELEQLNQYLRKLDNQNQSLKNYNTNIENQLNTQLQAFENQRKIVENIHRTNDEIQKKYDILLQKYLKLEDDHNKLLEQQENDLAQINFYNESLKNMQDQVEKSKERICKTVLQSPSGDRDQNEENKFKQQINRLNDELRISKLQVAQYSATNLQLKQKHQEFVVRLQQLFKLQFQENDDVAQIIHQIEQNVSIQDQNSPIKAQKKLGMNDATRFFLNRSSKSRSSQDSNRPSQQQQSQIPSRESPQKADNLMYFYFIGFSELDKILDESDFERELSQQQNFFFDNN</sequence>
<evidence type="ECO:0000313" key="4">
    <source>
        <dbReference type="Proteomes" id="UP000000600"/>
    </source>
</evidence>
<feature type="non-terminal residue" evidence="3">
    <location>
        <position position="1"/>
    </location>
</feature>
<feature type="compositionally biased region" description="Polar residues" evidence="2">
    <location>
        <begin position="909"/>
        <end position="929"/>
    </location>
</feature>
<dbReference type="RefSeq" id="XP_001436457.1">
    <property type="nucleotide sequence ID" value="XM_001436420.1"/>
</dbReference>
<feature type="coiled-coil region" evidence="1">
    <location>
        <begin position="969"/>
        <end position="1160"/>
    </location>
</feature>
<evidence type="ECO:0000256" key="1">
    <source>
        <dbReference type="SAM" id="Coils"/>
    </source>
</evidence>
<gene>
    <name evidence="3" type="ORF">GSPATT00037496001</name>
</gene>
<dbReference type="OrthoDB" id="312746at2759"/>
<dbReference type="EMBL" id="CT868064">
    <property type="protein sequence ID" value="CAK69060.1"/>
    <property type="molecule type" value="Genomic_DNA"/>
</dbReference>
<keyword evidence="1" id="KW-0175">Coiled coil</keyword>
<feature type="region of interest" description="Disordered" evidence="2">
    <location>
        <begin position="901"/>
        <end position="949"/>
    </location>
</feature>
<proteinExistence type="predicted"/>
<evidence type="ECO:0000313" key="3">
    <source>
        <dbReference type="EMBL" id="CAK69060.1"/>
    </source>
</evidence>
<feature type="coiled-coil region" evidence="1">
    <location>
        <begin position="308"/>
        <end position="335"/>
    </location>
</feature>
<dbReference type="Proteomes" id="UP000000600">
    <property type="component" value="Unassembled WGS sequence"/>
</dbReference>
<protein>
    <submittedName>
        <fullName evidence="3">Uncharacterized protein</fullName>
    </submittedName>
</protein>
<feature type="region of interest" description="Disordered" evidence="2">
    <location>
        <begin position="1234"/>
        <end position="1260"/>
    </location>
</feature>